<keyword evidence="7" id="KW-1185">Reference proteome</keyword>
<comment type="caution">
    <text evidence="6">The sequence shown here is derived from an EMBL/GenBank/DDBJ whole genome shotgun (WGS) entry which is preliminary data.</text>
</comment>
<feature type="domain" description="ABC transporter" evidence="5">
    <location>
        <begin position="5"/>
        <end position="218"/>
    </location>
</feature>
<name>A0A0F4QQL9_9GAMM</name>
<dbReference type="InterPro" id="IPR017911">
    <property type="entry name" value="MacB-like_ATP-bd"/>
</dbReference>
<dbReference type="GO" id="GO:0016887">
    <property type="term" value="F:ATP hydrolysis activity"/>
    <property type="evidence" value="ECO:0007669"/>
    <property type="project" value="InterPro"/>
</dbReference>
<dbReference type="InterPro" id="IPR003439">
    <property type="entry name" value="ABC_transporter-like_ATP-bd"/>
</dbReference>
<dbReference type="GO" id="GO:0005524">
    <property type="term" value="F:ATP binding"/>
    <property type="evidence" value="ECO:0007669"/>
    <property type="project" value="UniProtKB-KW"/>
</dbReference>
<evidence type="ECO:0000256" key="1">
    <source>
        <dbReference type="ARBA" id="ARBA00005417"/>
    </source>
</evidence>
<reference evidence="6 7" key="1">
    <citation type="journal article" date="2015" name="BMC Genomics">
        <title>Genome mining reveals unlocked bioactive potential of marine Gram-negative bacteria.</title>
        <authorList>
            <person name="Machado H."/>
            <person name="Sonnenschein E.C."/>
            <person name="Melchiorsen J."/>
            <person name="Gram L."/>
        </authorList>
    </citation>
    <scope>NUCLEOTIDE SEQUENCE [LARGE SCALE GENOMIC DNA]</scope>
    <source>
        <strain evidence="6 7">S2471</strain>
    </source>
</reference>
<dbReference type="PANTHER" id="PTHR24220:SF689">
    <property type="entry name" value="LIPOPROTEIN-RELEASING SYSTEM ATP-BINDING PROTEIN LOLD"/>
    <property type="match status" value="1"/>
</dbReference>
<dbReference type="SMART" id="SM00382">
    <property type="entry name" value="AAA"/>
    <property type="match status" value="1"/>
</dbReference>
<dbReference type="EMBL" id="JXYA01000018">
    <property type="protein sequence ID" value="KJZ09654.1"/>
    <property type="molecule type" value="Genomic_DNA"/>
</dbReference>
<evidence type="ECO:0000313" key="7">
    <source>
        <dbReference type="Proteomes" id="UP000033452"/>
    </source>
</evidence>
<dbReference type="Gene3D" id="3.40.50.300">
    <property type="entry name" value="P-loop containing nucleotide triphosphate hydrolases"/>
    <property type="match status" value="1"/>
</dbReference>
<comment type="similarity">
    <text evidence="1">Belongs to the ABC transporter superfamily.</text>
</comment>
<gene>
    <name evidence="6" type="ORF">TW77_09160</name>
</gene>
<evidence type="ECO:0000256" key="3">
    <source>
        <dbReference type="ARBA" id="ARBA00022741"/>
    </source>
</evidence>
<dbReference type="PATRIC" id="fig|43658.5.peg.1934"/>
<protein>
    <submittedName>
        <fullName evidence="6">ABC transporter ATP-binding protein</fullName>
    </submittedName>
</protein>
<evidence type="ECO:0000256" key="4">
    <source>
        <dbReference type="ARBA" id="ARBA00022840"/>
    </source>
</evidence>
<dbReference type="AlphaFoldDB" id="A0A0F4QQL9"/>
<proteinExistence type="inferred from homology"/>
<dbReference type="PROSITE" id="PS00211">
    <property type="entry name" value="ABC_TRANSPORTER_1"/>
    <property type="match status" value="1"/>
</dbReference>
<accession>A0A0F4QQL9</accession>
<dbReference type="InterPro" id="IPR015854">
    <property type="entry name" value="ABC_transpr_LolD-like"/>
</dbReference>
<dbReference type="PROSITE" id="PS50893">
    <property type="entry name" value="ABC_TRANSPORTER_2"/>
    <property type="match status" value="1"/>
</dbReference>
<dbReference type="GO" id="GO:0022857">
    <property type="term" value="F:transmembrane transporter activity"/>
    <property type="evidence" value="ECO:0007669"/>
    <property type="project" value="TreeGrafter"/>
</dbReference>
<organism evidence="6 7">
    <name type="scientific">Pseudoalteromonas rubra</name>
    <dbReference type="NCBI Taxonomy" id="43658"/>
    <lineage>
        <taxon>Bacteria</taxon>
        <taxon>Pseudomonadati</taxon>
        <taxon>Pseudomonadota</taxon>
        <taxon>Gammaproteobacteria</taxon>
        <taxon>Alteromonadales</taxon>
        <taxon>Pseudoalteromonadaceae</taxon>
        <taxon>Pseudoalteromonas</taxon>
    </lineage>
</organism>
<keyword evidence="2" id="KW-0813">Transport</keyword>
<evidence type="ECO:0000259" key="5">
    <source>
        <dbReference type="PROSITE" id="PS50893"/>
    </source>
</evidence>
<dbReference type="OrthoDB" id="9801477at2"/>
<keyword evidence="4 6" id="KW-0067">ATP-binding</keyword>
<sequence length="220" mass="23908">MALSLEVSGLSHTIKLHKGSNLTLLDNLDLRLDAGEHIAIVGASGCGKSTLLSLLAGLTPYQSGQVCYRRDNQTLPPAGILAQSGFVFQQFHLLPELNALENVALPLQLRGERDAERKATDWLTHMGLAERLKDSISQLSGGEQQRVAIARALCVSPQILFADEPTGNLDETTAEHVMSLMLKGARESGAAMLLVTHDMALARRMDKAYRLSQGRLMLCH</sequence>
<evidence type="ECO:0000313" key="6">
    <source>
        <dbReference type="EMBL" id="KJZ09654.1"/>
    </source>
</evidence>
<dbReference type="InterPro" id="IPR017871">
    <property type="entry name" value="ABC_transporter-like_CS"/>
</dbReference>
<dbReference type="SUPFAM" id="SSF52540">
    <property type="entry name" value="P-loop containing nucleoside triphosphate hydrolases"/>
    <property type="match status" value="1"/>
</dbReference>
<dbReference type="InterPro" id="IPR027417">
    <property type="entry name" value="P-loop_NTPase"/>
</dbReference>
<dbReference type="RefSeq" id="WP_046004674.1">
    <property type="nucleotide sequence ID" value="NZ_JXYA01000018.1"/>
</dbReference>
<dbReference type="GO" id="GO:0005886">
    <property type="term" value="C:plasma membrane"/>
    <property type="evidence" value="ECO:0007669"/>
    <property type="project" value="TreeGrafter"/>
</dbReference>
<dbReference type="PANTHER" id="PTHR24220">
    <property type="entry name" value="IMPORT ATP-BINDING PROTEIN"/>
    <property type="match status" value="1"/>
</dbReference>
<dbReference type="CDD" id="cd03255">
    <property type="entry name" value="ABC_MJ0796_LolCDE_FtsE"/>
    <property type="match status" value="1"/>
</dbReference>
<keyword evidence="3" id="KW-0547">Nucleotide-binding</keyword>
<dbReference type="InterPro" id="IPR003593">
    <property type="entry name" value="AAA+_ATPase"/>
</dbReference>
<dbReference type="Pfam" id="PF00005">
    <property type="entry name" value="ABC_tran"/>
    <property type="match status" value="1"/>
</dbReference>
<dbReference type="Proteomes" id="UP000033452">
    <property type="component" value="Unassembled WGS sequence"/>
</dbReference>
<evidence type="ECO:0000256" key="2">
    <source>
        <dbReference type="ARBA" id="ARBA00022448"/>
    </source>
</evidence>